<evidence type="ECO:0000256" key="3">
    <source>
        <dbReference type="ARBA" id="ARBA00018111"/>
    </source>
</evidence>
<feature type="domain" description="RecX second three-helical" evidence="6">
    <location>
        <begin position="60"/>
        <end position="92"/>
    </location>
</feature>
<dbReference type="InterPro" id="IPR003783">
    <property type="entry name" value="Regulatory_RecX"/>
</dbReference>
<dbReference type="InterPro" id="IPR036388">
    <property type="entry name" value="WH-like_DNA-bd_sf"/>
</dbReference>
<evidence type="ECO:0000313" key="9">
    <source>
        <dbReference type="EMBL" id="KEF31749.1"/>
    </source>
</evidence>
<keyword evidence="10" id="KW-1185">Reference proteome</keyword>
<evidence type="ECO:0000256" key="1">
    <source>
        <dbReference type="ARBA" id="ARBA00004496"/>
    </source>
</evidence>
<dbReference type="Proteomes" id="UP000035057">
    <property type="component" value="Unassembled WGS sequence"/>
</dbReference>
<proteinExistence type="inferred from homology"/>
<evidence type="ECO:0000259" key="6">
    <source>
        <dbReference type="Pfam" id="PF02631"/>
    </source>
</evidence>
<comment type="caution">
    <text evidence="9">The sequence shown here is derived from an EMBL/GenBank/DDBJ whole genome shotgun (WGS) entry which is preliminary data.</text>
</comment>
<sequence length="160" mass="18832">MAKQENLEDQDYRARSTALRLLARREHSRLELSLKLRQRKLPSSVIDAVLDDFEHEGWLDDQRFADVYSRQRMDLGYGPLRILSELQQRGVKQSPACLDDMTEEDWCTNAVRLREKRFGLVDLSNDWDEKVRQSRFLNRRGFSASQVESALEARASEDWE</sequence>
<dbReference type="GO" id="GO:0005737">
    <property type="term" value="C:cytoplasm"/>
    <property type="evidence" value="ECO:0007669"/>
    <property type="project" value="UniProtKB-SubCell"/>
</dbReference>
<gene>
    <name evidence="5" type="primary">recX</name>
    <name evidence="9" type="ORF">D777_02098</name>
</gene>
<dbReference type="STRING" id="1137280.D777_02098"/>
<dbReference type="Gene3D" id="1.10.10.10">
    <property type="entry name" value="Winged helix-like DNA-binding domain superfamily/Winged helix DNA-binding domain"/>
    <property type="match status" value="3"/>
</dbReference>
<dbReference type="OrthoDB" id="7066780at2"/>
<dbReference type="Pfam" id="PF21982">
    <property type="entry name" value="RecX_HTH1"/>
    <property type="match status" value="1"/>
</dbReference>
<reference evidence="9 10" key="1">
    <citation type="submission" date="2012-12" db="EMBL/GenBank/DDBJ databases">
        <title>Genome assembly of Marinobacter sp. AK21.</title>
        <authorList>
            <person name="Khatri I."/>
            <person name="Kumar R."/>
            <person name="Vaidya B."/>
            <person name="Subramanian S."/>
            <person name="Pinnaka A."/>
        </authorList>
    </citation>
    <scope>NUCLEOTIDE SEQUENCE [LARGE SCALE GENOMIC DNA]</scope>
    <source>
        <strain evidence="9 10">AK21</strain>
    </source>
</reference>
<dbReference type="InterPro" id="IPR053924">
    <property type="entry name" value="RecX_HTH_2nd"/>
</dbReference>
<dbReference type="RefSeq" id="WP_036131099.1">
    <property type="nucleotide sequence ID" value="NZ_ANIE01000005.1"/>
</dbReference>
<dbReference type="AlphaFoldDB" id="A0A072N247"/>
<dbReference type="InterPro" id="IPR053925">
    <property type="entry name" value="RecX_HTH_3rd"/>
</dbReference>
<dbReference type="PATRIC" id="fig|1137280.3.peg.1913"/>
<dbReference type="InterPro" id="IPR053926">
    <property type="entry name" value="RecX_HTH_1st"/>
</dbReference>
<comment type="function">
    <text evidence="5">Modulates RecA activity.</text>
</comment>
<dbReference type="PANTHER" id="PTHR33602:SF1">
    <property type="entry name" value="REGULATORY PROTEIN RECX FAMILY PROTEIN"/>
    <property type="match status" value="1"/>
</dbReference>
<dbReference type="Pfam" id="PF21981">
    <property type="entry name" value="RecX_HTH3"/>
    <property type="match status" value="1"/>
</dbReference>
<dbReference type="EMBL" id="ANIE01000005">
    <property type="protein sequence ID" value="KEF31749.1"/>
    <property type="molecule type" value="Genomic_DNA"/>
</dbReference>
<evidence type="ECO:0000256" key="5">
    <source>
        <dbReference type="HAMAP-Rule" id="MF_01114"/>
    </source>
</evidence>
<comment type="subcellular location">
    <subcellularLocation>
        <location evidence="1 5">Cytoplasm</location>
    </subcellularLocation>
</comment>
<dbReference type="PANTHER" id="PTHR33602">
    <property type="entry name" value="REGULATORY PROTEIN RECX FAMILY PROTEIN"/>
    <property type="match status" value="1"/>
</dbReference>
<keyword evidence="4 5" id="KW-0963">Cytoplasm</keyword>
<evidence type="ECO:0000256" key="4">
    <source>
        <dbReference type="ARBA" id="ARBA00022490"/>
    </source>
</evidence>
<protein>
    <recommendedName>
        <fullName evidence="3 5">Regulatory protein RecX</fullName>
    </recommendedName>
</protein>
<dbReference type="GO" id="GO:0006282">
    <property type="term" value="P:regulation of DNA repair"/>
    <property type="evidence" value="ECO:0007669"/>
    <property type="project" value="UniProtKB-UniRule"/>
</dbReference>
<evidence type="ECO:0000259" key="8">
    <source>
        <dbReference type="Pfam" id="PF21982"/>
    </source>
</evidence>
<evidence type="ECO:0000259" key="7">
    <source>
        <dbReference type="Pfam" id="PF21981"/>
    </source>
</evidence>
<feature type="domain" description="RecX third three-helical" evidence="7">
    <location>
        <begin position="103"/>
        <end position="151"/>
    </location>
</feature>
<evidence type="ECO:0000256" key="2">
    <source>
        <dbReference type="ARBA" id="ARBA00009695"/>
    </source>
</evidence>
<dbReference type="HAMAP" id="MF_01114">
    <property type="entry name" value="RecX"/>
    <property type="match status" value="1"/>
</dbReference>
<accession>A0A072N247</accession>
<name>A0A072N247_9GAMM</name>
<dbReference type="Pfam" id="PF02631">
    <property type="entry name" value="RecX_HTH2"/>
    <property type="match status" value="1"/>
</dbReference>
<evidence type="ECO:0000313" key="10">
    <source>
        <dbReference type="Proteomes" id="UP000035057"/>
    </source>
</evidence>
<feature type="domain" description="RecX first three-helical" evidence="8">
    <location>
        <begin position="14"/>
        <end position="51"/>
    </location>
</feature>
<comment type="similarity">
    <text evidence="2 5">Belongs to the RecX family.</text>
</comment>
<organism evidence="9 10">
    <name type="scientific">Marinobacter nitratireducens</name>
    <dbReference type="NCBI Taxonomy" id="1137280"/>
    <lineage>
        <taxon>Bacteria</taxon>
        <taxon>Pseudomonadati</taxon>
        <taxon>Pseudomonadota</taxon>
        <taxon>Gammaproteobacteria</taxon>
        <taxon>Pseudomonadales</taxon>
        <taxon>Marinobacteraceae</taxon>
        <taxon>Marinobacter</taxon>
    </lineage>
</organism>